<evidence type="ECO:0000256" key="2">
    <source>
        <dbReference type="ARBA" id="ARBA00007832"/>
    </source>
</evidence>
<feature type="domain" description="Aerobactin siderophore biosynthesis IucA/IucC-like C-terminal" evidence="4">
    <location>
        <begin position="467"/>
        <end position="637"/>
    </location>
</feature>
<evidence type="ECO:0000259" key="4">
    <source>
        <dbReference type="Pfam" id="PF06276"/>
    </source>
</evidence>
<name>A0A9Q6MVI0_9STAP</name>
<feature type="domain" description="Aerobactin siderophore biosynthesis IucA/IucC N-terminal" evidence="3">
    <location>
        <begin position="192"/>
        <end position="434"/>
    </location>
</feature>
<dbReference type="Pfam" id="PF04183">
    <property type="entry name" value="IucA_IucC"/>
    <property type="match status" value="1"/>
</dbReference>
<gene>
    <name evidence="5" type="ORF">BU058_02855</name>
</gene>
<reference evidence="5 6" key="1">
    <citation type="journal article" date="2016" name="Front. Microbiol.">
        <title>Comprehensive Phylogenetic Analysis of Bovine Non-aureus Staphylococci Species Based on Whole-Genome Sequencing.</title>
        <authorList>
            <person name="Naushad S."/>
            <person name="Barkema H.W."/>
            <person name="Luby C."/>
            <person name="Condas L.A."/>
            <person name="Nobrega D.B."/>
            <person name="Carson D.A."/>
            <person name="De Buck J."/>
        </authorList>
    </citation>
    <scope>NUCLEOTIDE SEQUENCE [LARGE SCALE GENOMIC DNA]</scope>
    <source>
        <strain evidence="5 6">SNUC 1231</strain>
    </source>
</reference>
<comment type="caution">
    <text evidence="5">The sequence shown here is derived from an EMBL/GenBank/DDBJ whole genome shotgun (WGS) entry which is preliminary data.</text>
</comment>
<dbReference type="AlphaFoldDB" id="A0A9Q6MVI0"/>
<dbReference type="Pfam" id="PF06276">
    <property type="entry name" value="FhuF"/>
    <property type="match status" value="1"/>
</dbReference>
<dbReference type="PANTHER" id="PTHR34384:SF6">
    <property type="entry name" value="STAPHYLOFERRIN B SYNTHASE"/>
    <property type="match status" value="1"/>
</dbReference>
<dbReference type="EMBL" id="PZFQ01000006">
    <property type="protein sequence ID" value="PTI76981.1"/>
    <property type="molecule type" value="Genomic_DNA"/>
</dbReference>
<dbReference type="PANTHER" id="PTHR34384">
    <property type="entry name" value="L-2,3-DIAMINOPROPANOATE--CITRATE LIGASE"/>
    <property type="match status" value="1"/>
</dbReference>
<organism evidence="5 6">
    <name type="scientific">Staphylococcus succinus</name>
    <dbReference type="NCBI Taxonomy" id="61015"/>
    <lineage>
        <taxon>Bacteria</taxon>
        <taxon>Bacillati</taxon>
        <taxon>Bacillota</taxon>
        <taxon>Bacilli</taxon>
        <taxon>Bacillales</taxon>
        <taxon>Staphylococcaceae</taxon>
        <taxon>Staphylococcus</taxon>
    </lineage>
</organism>
<evidence type="ECO:0000256" key="1">
    <source>
        <dbReference type="ARBA" id="ARBA00004924"/>
    </source>
</evidence>
<comment type="similarity">
    <text evidence="2">Belongs to the IucA/IucC family.</text>
</comment>
<comment type="pathway">
    <text evidence="1">Siderophore biosynthesis.</text>
</comment>
<sequence length="650" mass="74871">MNSKRNNHNLIKNLTIDEKHAFEHLSSIDNEWADYFNTMLLVSRDKVSQRLITSLHRENLVYSRAHSEIITTQSLHFQFETEQKKLLKIQFPKSQKTLFAPITGEHAFDRIDVEGPFYFEYKNEIERIYHPDEILSCILTEEPELNNEASAQFSSDINNSVANMAIALSFQAYALANEYAPLWQLISNDTDSYLRSEQAVVEGHPLHPGAKLRKGMTPKTAIDYSSEFGHAIGMKFILVQKDIAKVKSLSQDYNELIYALFEGLYDASVNTVGIEKIQQYYVMVVHPWQYNEILGKDYDNELQSNQIIPIDYQLDYYAGLSFRTLMPKKPVTSPHIKLSTNVHITGEIRTLSEQTTINGPLVTNILNDIKYQDLLFQQINADTIDEVAGIHFYNSDDSDEIQTTRSEQLGTLFRTNIYELVQQNATPVIPSSLVANYPNNQETPLTTLIRTYEAAHHFDSYEKACLAWFERYSQAMIDIALPLYVKYGIALEAHLQNTIAAFNKDGSLNKLYIRDFEGLRIEEAYLNEMGYSTNEFHEKSLILTDQTQTVFNKVFYSSIQNHLGELIVNIAKSSTTLDLEQTIWSLISDNLNQKLIEIAQTMEKPQRISQIRSILFAPKIDYKCVTTMRLEDEADYYTYIQVTNPLYRKQ</sequence>
<dbReference type="InterPro" id="IPR022770">
    <property type="entry name" value="IucA/IucC-like_C"/>
</dbReference>
<dbReference type="InterPro" id="IPR007310">
    <property type="entry name" value="Aerobactin_biosyn_IucA/IucC_N"/>
</dbReference>
<evidence type="ECO:0000259" key="3">
    <source>
        <dbReference type="Pfam" id="PF04183"/>
    </source>
</evidence>
<dbReference type="RefSeq" id="WP_107544828.1">
    <property type="nucleotide sequence ID" value="NZ_PZFQ01000006.1"/>
</dbReference>
<dbReference type="GO" id="GO:0016881">
    <property type="term" value="F:acid-amino acid ligase activity"/>
    <property type="evidence" value="ECO:0007669"/>
    <property type="project" value="UniProtKB-ARBA"/>
</dbReference>
<dbReference type="InterPro" id="IPR037455">
    <property type="entry name" value="LucA/IucC-like"/>
</dbReference>
<accession>A0A9Q6MVI0</accession>
<protein>
    <submittedName>
        <fullName evidence="5">Sialic acid synthase</fullName>
    </submittedName>
</protein>
<proteinExistence type="inferred from homology"/>
<dbReference type="Gene3D" id="1.10.510.40">
    <property type="match status" value="1"/>
</dbReference>
<dbReference type="Proteomes" id="UP000241960">
    <property type="component" value="Unassembled WGS sequence"/>
</dbReference>
<dbReference type="GO" id="GO:0019290">
    <property type="term" value="P:siderophore biosynthetic process"/>
    <property type="evidence" value="ECO:0007669"/>
    <property type="project" value="InterPro"/>
</dbReference>
<evidence type="ECO:0000313" key="5">
    <source>
        <dbReference type="EMBL" id="PTI76981.1"/>
    </source>
</evidence>
<evidence type="ECO:0000313" key="6">
    <source>
        <dbReference type="Proteomes" id="UP000241960"/>
    </source>
</evidence>